<reference evidence="1 2" key="1">
    <citation type="submission" date="2013-09" db="EMBL/GenBank/DDBJ databases">
        <title>Genome sequencing of Arenimonas oryziterrae.</title>
        <authorList>
            <person name="Chen F."/>
            <person name="Wang G."/>
        </authorList>
    </citation>
    <scope>NUCLEOTIDE SEQUENCE [LARGE SCALE GENOMIC DNA]</scope>
    <source>
        <strain evidence="1 2">YC6267</strain>
    </source>
</reference>
<gene>
    <name evidence="1" type="ORF">N789_14765</name>
</gene>
<comment type="caution">
    <text evidence="1">The sequence shown here is derived from an EMBL/GenBank/DDBJ whole genome shotgun (WGS) entry which is preliminary data.</text>
</comment>
<protein>
    <submittedName>
        <fullName evidence="1">Uncharacterized protein</fullName>
    </submittedName>
</protein>
<dbReference type="EMBL" id="AVCI01000024">
    <property type="protein sequence ID" value="KFN41770.1"/>
    <property type="molecule type" value="Genomic_DNA"/>
</dbReference>
<accession>A0A091BBF5</accession>
<dbReference type="Proteomes" id="UP000029385">
    <property type="component" value="Unassembled WGS sequence"/>
</dbReference>
<evidence type="ECO:0000313" key="2">
    <source>
        <dbReference type="Proteomes" id="UP000029385"/>
    </source>
</evidence>
<proteinExistence type="predicted"/>
<dbReference type="AlphaFoldDB" id="A0A091BBF5"/>
<organism evidence="1 2">
    <name type="scientific">Arenimonas oryziterrae DSM 21050 = YC6267</name>
    <dbReference type="NCBI Taxonomy" id="1121015"/>
    <lineage>
        <taxon>Bacteria</taxon>
        <taxon>Pseudomonadati</taxon>
        <taxon>Pseudomonadota</taxon>
        <taxon>Gammaproteobacteria</taxon>
        <taxon>Lysobacterales</taxon>
        <taxon>Lysobacteraceae</taxon>
        <taxon>Arenimonas</taxon>
    </lineage>
</organism>
<name>A0A091BBF5_9GAMM</name>
<evidence type="ECO:0000313" key="1">
    <source>
        <dbReference type="EMBL" id="KFN41770.1"/>
    </source>
</evidence>
<sequence length="122" mass="13897">MDTSQIDELIARCSSDIPTTEIFSSIFDTLHHEEFCDAFSRRVAHEYLAGRLTYASADQAMNCLDTFCHHSTERGMPEYSWDVYLAFDEGEYLHPGDPDEVDPVAKYTRPAVQEIVARDNAE</sequence>
<keyword evidence="2" id="KW-1185">Reference proteome</keyword>